<sequence length="218" mass="25412">MQKAILCMVSLDTILQVLTIKDVFNSIERMEASVSSMKRQRTMWFIKEQLFPKRDFSLTNEFTYKNWNLSFMIIAKFGHKYRKDCFQGSNYNNRYVGQRWQKPGDEEHTIYPVLRNWNSDLFYFPFCDVNIGNASYAKLRDITLSYAFDKSMINRIGLSNARIYLQARNLFRITAKDCDVDPETFENNLSGGMGAFTNAGFSTLPMSPEFYIGLSFSL</sequence>
<gene>
    <name evidence="1" type="ORF">EVA_14764</name>
</gene>
<comment type="caution">
    <text evidence="1">The sequence shown here is derived from an EMBL/GenBank/DDBJ whole genome shotgun (WGS) entry which is preliminary data.</text>
</comment>
<protein>
    <recommendedName>
        <fullName evidence="2">TonB-dependent receptor</fullName>
    </recommendedName>
</protein>
<dbReference type="EMBL" id="AMCI01004927">
    <property type="protein sequence ID" value="EJW97129.1"/>
    <property type="molecule type" value="Genomic_DNA"/>
</dbReference>
<evidence type="ECO:0000313" key="1">
    <source>
        <dbReference type="EMBL" id="EJW97129.1"/>
    </source>
</evidence>
<proteinExistence type="predicted"/>
<reference evidence="1" key="1">
    <citation type="journal article" date="2012" name="PLoS ONE">
        <title>Gene sets for utilization of primary and secondary nutrition supplies in the distal gut of endangered iberian lynx.</title>
        <authorList>
            <person name="Alcaide M."/>
            <person name="Messina E."/>
            <person name="Richter M."/>
            <person name="Bargiela R."/>
            <person name="Peplies J."/>
            <person name="Huws S.A."/>
            <person name="Newbold C.J."/>
            <person name="Golyshin P.N."/>
            <person name="Simon M.A."/>
            <person name="Lopez G."/>
            <person name="Yakimov M.M."/>
            <person name="Ferrer M."/>
        </authorList>
    </citation>
    <scope>NUCLEOTIDE SEQUENCE</scope>
</reference>
<evidence type="ECO:0008006" key="2">
    <source>
        <dbReference type="Google" id="ProtNLM"/>
    </source>
</evidence>
<accession>J9GCL4</accession>
<dbReference type="AlphaFoldDB" id="J9GCL4"/>
<organism evidence="1">
    <name type="scientific">gut metagenome</name>
    <dbReference type="NCBI Taxonomy" id="749906"/>
    <lineage>
        <taxon>unclassified sequences</taxon>
        <taxon>metagenomes</taxon>
        <taxon>organismal metagenomes</taxon>
    </lineage>
</organism>
<name>J9GCL4_9ZZZZ</name>